<keyword evidence="5" id="KW-1185">Reference proteome</keyword>
<dbReference type="PANTHER" id="PTHR43861:SF1">
    <property type="entry name" value="TRANS-ACONITATE 2-METHYLTRANSFERASE"/>
    <property type="match status" value="1"/>
</dbReference>
<dbReference type="GO" id="GO:0032259">
    <property type="term" value="P:methylation"/>
    <property type="evidence" value="ECO:0007669"/>
    <property type="project" value="UniProtKB-KW"/>
</dbReference>
<organism evidence="4 5">
    <name type="scientific">Nocardia pseudobrasiliensis</name>
    <dbReference type="NCBI Taxonomy" id="45979"/>
    <lineage>
        <taxon>Bacteria</taxon>
        <taxon>Bacillati</taxon>
        <taxon>Actinomycetota</taxon>
        <taxon>Actinomycetes</taxon>
        <taxon>Mycobacteriales</taxon>
        <taxon>Nocardiaceae</taxon>
        <taxon>Nocardia</taxon>
    </lineage>
</organism>
<dbReference type="Proteomes" id="UP000254869">
    <property type="component" value="Unassembled WGS sequence"/>
</dbReference>
<reference evidence="4 5" key="1">
    <citation type="submission" date="2018-07" db="EMBL/GenBank/DDBJ databases">
        <title>Genomic Encyclopedia of Type Strains, Phase IV (KMG-IV): sequencing the most valuable type-strain genomes for metagenomic binning, comparative biology and taxonomic classification.</title>
        <authorList>
            <person name="Goeker M."/>
        </authorList>
    </citation>
    <scope>NUCLEOTIDE SEQUENCE [LARGE SCALE GENOMIC DNA]</scope>
    <source>
        <strain evidence="4 5">DSM 44290</strain>
    </source>
</reference>
<dbReference type="EMBL" id="QQBC01000001">
    <property type="protein sequence ID" value="RDI68943.1"/>
    <property type="molecule type" value="Genomic_DNA"/>
</dbReference>
<dbReference type="Pfam" id="PF13649">
    <property type="entry name" value="Methyltransf_25"/>
    <property type="match status" value="1"/>
</dbReference>
<sequence length="196" mass="20687">MGQFHFDPDNYAQLMAEEVPAYPRLQDAVRAAAAGADGVERVLDLGTGTGVTAAAVLAEYPDARLVGIDASVKMLRHARAALPEGTVLWVGRLQGRLPEGPFDLAVSALAVHHLDGDEKAALFRRVAAGLAPGGRFVLGDIVIPVDPADVVTPIDGDYDKPSAAADQVRWLTEAGFRVETAWAERDLIVLVGELAG</sequence>
<comment type="caution">
    <text evidence="4">The sequence shown here is derived from an EMBL/GenBank/DDBJ whole genome shotgun (WGS) entry which is preliminary data.</text>
</comment>
<keyword evidence="2 4" id="KW-0808">Transferase</keyword>
<dbReference type="InterPro" id="IPR041698">
    <property type="entry name" value="Methyltransf_25"/>
</dbReference>
<dbReference type="Gene3D" id="3.40.50.150">
    <property type="entry name" value="Vaccinia Virus protein VP39"/>
    <property type="match status" value="1"/>
</dbReference>
<accession>A0A370IE09</accession>
<dbReference type="GO" id="GO:0008168">
    <property type="term" value="F:methyltransferase activity"/>
    <property type="evidence" value="ECO:0007669"/>
    <property type="project" value="UniProtKB-KW"/>
</dbReference>
<evidence type="ECO:0000256" key="1">
    <source>
        <dbReference type="ARBA" id="ARBA00022603"/>
    </source>
</evidence>
<dbReference type="InterPro" id="IPR029063">
    <property type="entry name" value="SAM-dependent_MTases_sf"/>
</dbReference>
<dbReference type="PANTHER" id="PTHR43861">
    <property type="entry name" value="TRANS-ACONITATE 2-METHYLTRANSFERASE-RELATED"/>
    <property type="match status" value="1"/>
</dbReference>
<dbReference type="STRING" id="1210086.GCA_001613105_00332"/>
<evidence type="ECO:0000256" key="2">
    <source>
        <dbReference type="ARBA" id="ARBA00022679"/>
    </source>
</evidence>
<gene>
    <name evidence="4" type="ORF">DFR76_101479</name>
</gene>
<feature type="domain" description="Methyltransferase" evidence="3">
    <location>
        <begin position="42"/>
        <end position="134"/>
    </location>
</feature>
<dbReference type="RefSeq" id="WP_067990721.1">
    <property type="nucleotide sequence ID" value="NZ_QQBC01000001.1"/>
</dbReference>
<dbReference type="SUPFAM" id="SSF53335">
    <property type="entry name" value="S-adenosyl-L-methionine-dependent methyltransferases"/>
    <property type="match status" value="1"/>
</dbReference>
<name>A0A370IE09_9NOCA</name>
<proteinExistence type="predicted"/>
<evidence type="ECO:0000259" key="3">
    <source>
        <dbReference type="Pfam" id="PF13649"/>
    </source>
</evidence>
<dbReference type="AlphaFoldDB" id="A0A370IE09"/>
<protein>
    <submittedName>
        <fullName evidence="4">Methyltransferase family protein</fullName>
    </submittedName>
</protein>
<evidence type="ECO:0000313" key="4">
    <source>
        <dbReference type="EMBL" id="RDI68943.1"/>
    </source>
</evidence>
<evidence type="ECO:0000313" key="5">
    <source>
        <dbReference type="Proteomes" id="UP000254869"/>
    </source>
</evidence>
<keyword evidence="1 4" id="KW-0489">Methyltransferase</keyword>
<dbReference type="CDD" id="cd02440">
    <property type="entry name" value="AdoMet_MTases"/>
    <property type="match status" value="1"/>
</dbReference>